<dbReference type="RefSeq" id="XP_030995376.1">
    <property type="nucleotide sequence ID" value="XM_031140437.1"/>
</dbReference>
<dbReference type="InterPro" id="IPR055493">
    <property type="entry name" value="DUF7065"/>
</dbReference>
<sequence>MKLTPTPLSLSLCLHALDREIKPHLPADSLEAQSGLKTISTVLSDLLSRYAPERGHRPFLLNQLNTAAKLEADIRAVLESSGHVQLNGIQPTSMLPANATFEDLSRRYEETSGRLARLSQKLAACSSPEAPALLRKAAEWEAAYHTKISGISQDALTSYYDSEEAKSKASSSIKQTTLEAAAVEAFLRESRSDPSLRVPKLARLAGGHGKQTYMCDVVSQGSGGEETTTLVIRKEDPAPIILRSTFRVNEEFALLRDLSNNTDFPCPRPFDLANPAPEGVDAPFFTMTKMQGAIGSMYLGSQDTQIDETMARQLASLLARLHTYPIEKFSSYFEARGENVDAVKVSTISDRYKSSLDSWSGYFESVDHLPSPFVTWLLSWLKEHIPKDERTPILSHGDFSIHNLLQVDGNVSGVLDWECAEFLSPEQELAYLQPLLSKSYSWDKFLEHYHEAGGPEIREDHYPFVQAYAVLRTMLAFNRALRNLMVGDSRDVRFLMVEYGYFGAFMGIGLEYTSRHPSYAAIQAAAASIDKLEDDANPAHPQSVVKKDAHGPQANALAVRGDEANIRQPHGSTPNWQNSVVLVWWDEEHRIGGFHRLGHEPNRPNGGEAIIWTNLLTPEGMFKRVQSNPLRKEDTPDDGSFGSGDDTCTVKYANGEHIWTINEPTENITARIVHRDTGPNVDCFPKHGSMDKDFATAHFDIAGRVTGSLSAKGRTYNIQGLSIRDHAWGTRDWGSSAYGHRWLVGTAGANFSFMAVSWHASANDRVGNFGWVVRDGEITLAKIVDIIIFMEVDSCTNRGGRVRMELTTGEVLDIECEATAPKASVCWHLGMACVDRICSFKCKQNGVSGFANVESTSNIQMGDRKPGTLVAGIIENGFTFFK</sequence>
<dbReference type="InterPro" id="IPR011009">
    <property type="entry name" value="Kinase-like_dom_sf"/>
</dbReference>
<dbReference type="SUPFAM" id="SSF56112">
    <property type="entry name" value="Protein kinase-like (PK-like)"/>
    <property type="match status" value="1"/>
</dbReference>
<dbReference type="InterPro" id="IPR055492">
    <property type="entry name" value="DUF7064"/>
</dbReference>
<dbReference type="InterPro" id="IPR041726">
    <property type="entry name" value="ACAD10_11_N"/>
</dbReference>
<dbReference type="AlphaFoldDB" id="A0A507AS95"/>
<dbReference type="InParanoid" id="A0A507AS95"/>
<dbReference type="OrthoDB" id="10003767at2759"/>
<dbReference type="SUPFAM" id="SSF159245">
    <property type="entry name" value="AttH-like"/>
    <property type="match status" value="1"/>
</dbReference>
<dbReference type="EMBL" id="SKBQ01000032">
    <property type="protein sequence ID" value="TPX13665.1"/>
    <property type="molecule type" value="Genomic_DNA"/>
</dbReference>
<protein>
    <submittedName>
        <fullName evidence="4">Uncharacterized protein</fullName>
    </submittedName>
</protein>
<dbReference type="Pfam" id="PF23212">
    <property type="entry name" value="DUF7064"/>
    <property type="match status" value="1"/>
</dbReference>
<gene>
    <name evidence="4" type="ORF">E0L32_005868</name>
</gene>
<dbReference type="InterPro" id="IPR002575">
    <property type="entry name" value="Aminoglycoside_PTrfase"/>
</dbReference>
<dbReference type="Gene3D" id="3.90.1200.10">
    <property type="match status" value="1"/>
</dbReference>
<dbReference type="GeneID" id="41973315"/>
<keyword evidence="5" id="KW-1185">Reference proteome</keyword>
<proteinExistence type="predicted"/>
<evidence type="ECO:0000259" key="3">
    <source>
        <dbReference type="Pfam" id="PF23213"/>
    </source>
</evidence>
<evidence type="ECO:0000259" key="1">
    <source>
        <dbReference type="Pfam" id="PF01636"/>
    </source>
</evidence>
<accession>A0A507AS95</accession>
<dbReference type="PANTHER" id="PTHR21310">
    <property type="entry name" value="AMINOGLYCOSIDE PHOSPHOTRANSFERASE-RELATED-RELATED"/>
    <property type="match status" value="1"/>
</dbReference>
<feature type="domain" description="DUF7064" evidence="2">
    <location>
        <begin position="732"/>
        <end position="859"/>
    </location>
</feature>
<dbReference type="InterPro" id="IPR051678">
    <property type="entry name" value="AGP_Transferase"/>
</dbReference>
<dbReference type="Proteomes" id="UP000319257">
    <property type="component" value="Unassembled WGS sequence"/>
</dbReference>
<comment type="caution">
    <text evidence="4">The sequence shown here is derived from an EMBL/GenBank/DDBJ whole genome shotgun (WGS) entry which is preliminary data.</text>
</comment>
<reference evidence="4 5" key="1">
    <citation type="submission" date="2019-06" db="EMBL/GenBank/DDBJ databases">
        <title>Draft genome sequence of the filamentous fungus Phialemoniopsis curvata isolated from diesel fuel.</title>
        <authorList>
            <person name="Varaljay V.A."/>
            <person name="Lyon W.J."/>
            <person name="Crouch A.L."/>
            <person name="Drake C.E."/>
            <person name="Hollomon J.M."/>
            <person name="Nadeau L.J."/>
            <person name="Nunn H.S."/>
            <person name="Stevenson B.S."/>
            <person name="Bojanowski C.L."/>
            <person name="Crookes-Goodson W.J."/>
        </authorList>
    </citation>
    <scope>NUCLEOTIDE SEQUENCE [LARGE SCALE GENOMIC DNA]</scope>
    <source>
        <strain evidence="4 5">D216</strain>
    </source>
</reference>
<evidence type="ECO:0000313" key="4">
    <source>
        <dbReference type="EMBL" id="TPX13665.1"/>
    </source>
</evidence>
<evidence type="ECO:0000313" key="5">
    <source>
        <dbReference type="Proteomes" id="UP000319257"/>
    </source>
</evidence>
<feature type="domain" description="DUF7065" evidence="3">
    <location>
        <begin position="549"/>
        <end position="731"/>
    </location>
</feature>
<feature type="domain" description="Aminoglycoside phosphotransferase" evidence="1">
    <location>
        <begin position="229"/>
        <end position="460"/>
    </location>
</feature>
<dbReference type="STRING" id="1093900.A0A507AS95"/>
<organism evidence="4 5">
    <name type="scientific">Thyridium curvatum</name>
    <dbReference type="NCBI Taxonomy" id="1093900"/>
    <lineage>
        <taxon>Eukaryota</taxon>
        <taxon>Fungi</taxon>
        <taxon>Dikarya</taxon>
        <taxon>Ascomycota</taxon>
        <taxon>Pezizomycotina</taxon>
        <taxon>Sordariomycetes</taxon>
        <taxon>Sordariomycetidae</taxon>
        <taxon>Thyridiales</taxon>
        <taxon>Thyridiaceae</taxon>
        <taxon>Thyridium</taxon>
    </lineage>
</organism>
<dbReference type="CDD" id="cd05154">
    <property type="entry name" value="ACAD10_11_N-like"/>
    <property type="match status" value="1"/>
</dbReference>
<dbReference type="Pfam" id="PF23213">
    <property type="entry name" value="DUF7065"/>
    <property type="match status" value="1"/>
</dbReference>
<dbReference type="Gene3D" id="3.30.200.20">
    <property type="entry name" value="Phosphorylase Kinase, domain 1"/>
    <property type="match status" value="1"/>
</dbReference>
<evidence type="ECO:0000259" key="2">
    <source>
        <dbReference type="Pfam" id="PF23212"/>
    </source>
</evidence>
<name>A0A507AS95_9PEZI</name>
<dbReference type="Pfam" id="PF01636">
    <property type="entry name" value="APH"/>
    <property type="match status" value="1"/>
</dbReference>